<dbReference type="EC" id="2.7.13.3" evidence="2"/>
<keyword evidence="7" id="KW-0175">Coiled coil</keyword>
<dbReference type="InterPro" id="IPR036097">
    <property type="entry name" value="HisK_dim/P_sf"/>
</dbReference>
<dbReference type="Proteomes" id="UP001062165">
    <property type="component" value="Chromosome"/>
</dbReference>
<feature type="coiled-coil region" evidence="7">
    <location>
        <begin position="66"/>
        <end position="97"/>
    </location>
</feature>
<dbReference type="InterPro" id="IPR003594">
    <property type="entry name" value="HATPase_dom"/>
</dbReference>
<evidence type="ECO:0000256" key="6">
    <source>
        <dbReference type="ARBA" id="ARBA00023012"/>
    </source>
</evidence>
<dbReference type="InterPro" id="IPR050736">
    <property type="entry name" value="Sensor_HK_Regulatory"/>
</dbReference>
<dbReference type="PANTHER" id="PTHR43711">
    <property type="entry name" value="TWO-COMPONENT HISTIDINE KINASE"/>
    <property type="match status" value="1"/>
</dbReference>
<comment type="catalytic activity">
    <reaction evidence="1">
        <text>ATP + protein L-histidine = ADP + protein N-phospho-L-histidine.</text>
        <dbReference type="EC" id="2.7.13.3"/>
    </reaction>
</comment>
<evidence type="ECO:0000256" key="5">
    <source>
        <dbReference type="ARBA" id="ARBA00022777"/>
    </source>
</evidence>
<dbReference type="GO" id="GO:0016301">
    <property type="term" value="F:kinase activity"/>
    <property type="evidence" value="ECO:0007669"/>
    <property type="project" value="UniProtKB-KW"/>
</dbReference>
<keyword evidence="3" id="KW-0597">Phosphoprotein</keyword>
<dbReference type="SMART" id="SM00388">
    <property type="entry name" value="HisKA"/>
    <property type="match status" value="1"/>
</dbReference>
<dbReference type="PANTHER" id="PTHR43711:SF1">
    <property type="entry name" value="HISTIDINE KINASE 1"/>
    <property type="match status" value="1"/>
</dbReference>
<reference evidence="10" key="1">
    <citation type="submission" date="2022-10" db="EMBL/GenBank/DDBJ databases">
        <title>Comparative genomics and taxonomic characterization of three novel marine species of genus Reichenbachiella exhibiting antioxidant and polysaccharide degradation activities.</title>
        <authorList>
            <person name="Muhammad N."/>
            <person name="Lee Y.-J."/>
            <person name="Ko J."/>
            <person name="Kim S.-G."/>
        </authorList>
    </citation>
    <scope>NUCLEOTIDE SEQUENCE</scope>
    <source>
        <strain evidence="10">Wsw4-B4</strain>
    </source>
</reference>
<evidence type="ECO:0000256" key="8">
    <source>
        <dbReference type="SAM" id="Phobius"/>
    </source>
</evidence>
<dbReference type="InterPro" id="IPR003661">
    <property type="entry name" value="HisK_dim/P_dom"/>
</dbReference>
<evidence type="ECO:0000256" key="4">
    <source>
        <dbReference type="ARBA" id="ARBA00022679"/>
    </source>
</evidence>
<feature type="domain" description="Histidine kinase" evidence="9">
    <location>
        <begin position="121"/>
        <end position="338"/>
    </location>
</feature>
<dbReference type="SUPFAM" id="SSF47384">
    <property type="entry name" value="Homodimeric domain of signal transducing histidine kinase"/>
    <property type="match status" value="1"/>
</dbReference>
<dbReference type="InterPro" id="IPR004358">
    <property type="entry name" value="Sig_transdc_His_kin-like_C"/>
</dbReference>
<dbReference type="PROSITE" id="PS50109">
    <property type="entry name" value="HIS_KIN"/>
    <property type="match status" value="1"/>
</dbReference>
<feature type="transmembrane region" description="Helical" evidence="8">
    <location>
        <begin position="23"/>
        <end position="43"/>
    </location>
</feature>
<keyword evidence="11" id="KW-1185">Reference proteome</keyword>
<dbReference type="Pfam" id="PF02518">
    <property type="entry name" value="HATPase_c"/>
    <property type="match status" value="1"/>
</dbReference>
<keyword evidence="8" id="KW-1133">Transmembrane helix</keyword>
<evidence type="ECO:0000259" key="9">
    <source>
        <dbReference type="PROSITE" id="PS50109"/>
    </source>
</evidence>
<dbReference type="Gene3D" id="1.10.287.130">
    <property type="match status" value="1"/>
</dbReference>
<proteinExistence type="predicted"/>
<dbReference type="RefSeq" id="WP_263050186.1">
    <property type="nucleotide sequence ID" value="NZ_CP106735.1"/>
</dbReference>
<dbReference type="InterPro" id="IPR005467">
    <property type="entry name" value="His_kinase_dom"/>
</dbReference>
<evidence type="ECO:0000256" key="1">
    <source>
        <dbReference type="ARBA" id="ARBA00000085"/>
    </source>
</evidence>
<dbReference type="PRINTS" id="PR00344">
    <property type="entry name" value="BCTRLSENSOR"/>
</dbReference>
<gene>
    <name evidence="10" type="ORF">N7E81_13855</name>
</gene>
<evidence type="ECO:0000313" key="10">
    <source>
        <dbReference type="EMBL" id="UXX78441.1"/>
    </source>
</evidence>
<protein>
    <recommendedName>
        <fullName evidence="2">histidine kinase</fullName>
        <ecNumber evidence="2">2.7.13.3</ecNumber>
    </recommendedName>
</protein>
<keyword evidence="6" id="KW-0902">Two-component regulatory system</keyword>
<evidence type="ECO:0000256" key="3">
    <source>
        <dbReference type="ARBA" id="ARBA00022553"/>
    </source>
</evidence>
<name>A0ABY6CWZ6_9BACT</name>
<keyword evidence="4" id="KW-0808">Transferase</keyword>
<keyword evidence="5 10" id="KW-0418">Kinase</keyword>
<dbReference type="EMBL" id="CP106735">
    <property type="protein sequence ID" value="UXX78441.1"/>
    <property type="molecule type" value="Genomic_DNA"/>
</dbReference>
<keyword evidence="8" id="KW-0812">Transmembrane</keyword>
<organism evidence="10 11">
    <name type="scientific">Reichenbachiella carrageenanivorans</name>
    <dbReference type="NCBI Taxonomy" id="2979869"/>
    <lineage>
        <taxon>Bacteria</taxon>
        <taxon>Pseudomonadati</taxon>
        <taxon>Bacteroidota</taxon>
        <taxon>Cytophagia</taxon>
        <taxon>Cytophagales</taxon>
        <taxon>Reichenbachiellaceae</taxon>
        <taxon>Reichenbachiella</taxon>
    </lineage>
</organism>
<dbReference type="Pfam" id="PF00512">
    <property type="entry name" value="HisKA"/>
    <property type="match status" value="1"/>
</dbReference>
<dbReference type="InterPro" id="IPR036890">
    <property type="entry name" value="HATPase_C_sf"/>
</dbReference>
<sequence>MFGQKVAAALLISFIIDAENINYGLFILLGIFVCIGIYVVILLNSRRVRIQRQILQRKVAQRTGEISKQKEELQNQSNALQKAYEEIKTKNMAIEEAFEHLTNSYSKLSDLNREKDGIISIVAHDLRTPLNNIEGLTQLISMEGNLNKDQQDYISKIRSVVKNGNNMIQDLLDINQAKNQKPILNLSDIALGPFIENWQANFEKALLSKNQKLILTGDFFDLDIRTDAGLLSRILDNLMSNAIKFSVQGTSIHIDIHSQNDNLNLIIRDEGPGISEQDQLKMFKPFTRLSAKPTNGEPSNGLGLSIIKSLCQQLGGKITVNSEIGKGTTFEINLPMATACEMVSK</sequence>
<accession>A0ABY6CWZ6</accession>
<dbReference type="Gene3D" id="3.30.565.10">
    <property type="entry name" value="Histidine kinase-like ATPase, C-terminal domain"/>
    <property type="match status" value="1"/>
</dbReference>
<dbReference type="CDD" id="cd00075">
    <property type="entry name" value="HATPase"/>
    <property type="match status" value="1"/>
</dbReference>
<dbReference type="CDD" id="cd00082">
    <property type="entry name" value="HisKA"/>
    <property type="match status" value="1"/>
</dbReference>
<dbReference type="SUPFAM" id="SSF55874">
    <property type="entry name" value="ATPase domain of HSP90 chaperone/DNA topoisomerase II/histidine kinase"/>
    <property type="match status" value="1"/>
</dbReference>
<evidence type="ECO:0000256" key="7">
    <source>
        <dbReference type="SAM" id="Coils"/>
    </source>
</evidence>
<keyword evidence="8" id="KW-0472">Membrane</keyword>
<evidence type="ECO:0000313" key="11">
    <source>
        <dbReference type="Proteomes" id="UP001062165"/>
    </source>
</evidence>
<dbReference type="SMART" id="SM00387">
    <property type="entry name" value="HATPase_c"/>
    <property type="match status" value="1"/>
</dbReference>
<evidence type="ECO:0000256" key="2">
    <source>
        <dbReference type="ARBA" id="ARBA00012438"/>
    </source>
</evidence>